<reference evidence="2" key="1">
    <citation type="submission" date="2012-11" db="EMBL/GenBank/DDBJ databases">
        <title>Permanent draft genomes of Rhodopirellula europaea strain SH398 and 6C.</title>
        <authorList>
            <person name="Richter M."/>
            <person name="Richter-Heitmann T."/>
            <person name="Frank C."/>
            <person name="Harder J."/>
            <person name="Glockner F.O."/>
        </authorList>
    </citation>
    <scope>NUCLEOTIDE SEQUENCE</scope>
    <source>
        <strain evidence="2">6C</strain>
    </source>
</reference>
<feature type="region of interest" description="Disordered" evidence="1">
    <location>
        <begin position="22"/>
        <end position="49"/>
    </location>
</feature>
<feature type="compositionally biased region" description="Basic and acidic residues" evidence="1">
    <location>
        <begin position="23"/>
        <end position="39"/>
    </location>
</feature>
<dbReference type="AlphaFoldDB" id="M2ANU4"/>
<name>M2ANU4_9BACT</name>
<reference evidence="2" key="2">
    <citation type="journal article" date="2013" name="Mar. Genomics">
        <title>Expression of sulfatases in Rhodopirellula baltica and the diversity of sulfatases in the genus Rhodopirellula.</title>
        <authorList>
            <person name="Wegner C.E."/>
            <person name="Richter-Heitmann T."/>
            <person name="Klindworth A."/>
            <person name="Klockow C."/>
            <person name="Richter M."/>
            <person name="Achstetter T."/>
            <person name="Glockner F.O."/>
            <person name="Harder J."/>
        </authorList>
    </citation>
    <scope>NUCLEOTIDE SEQUENCE [LARGE SCALE GENOMIC DNA]</scope>
    <source>
        <strain evidence="2">6C</strain>
    </source>
</reference>
<dbReference type="Proteomes" id="UP000011529">
    <property type="component" value="Unassembled WGS sequence"/>
</dbReference>
<evidence type="ECO:0000256" key="1">
    <source>
        <dbReference type="SAM" id="MobiDB-lite"/>
    </source>
</evidence>
<evidence type="ECO:0000313" key="2">
    <source>
        <dbReference type="EMBL" id="EMB18795.1"/>
    </source>
</evidence>
<organism evidence="2 3">
    <name type="scientific">Rhodopirellula europaea 6C</name>
    <dbReference type="NCBI Taxonomy" id="1263867"/>
    <lineage>
        <taxon>Bacteria</taxon>
        <taxon>Pseudomonadati</taxon>
        <taxon>Planctomycetota</taxon>
        <taxon>Planctomycetia</taxon>
        <taxon>Pirellulales</taxon>
        <taxon>Pirellulaceae</taxon>
        <taxon>Rhodopirellula</taxon>
    </lineage>
</organism>
<sequence>MVPRSCEFKANCIVRIETVTQEESAKDDTKEKHGKENKVQHHANAISPI</sequence>
<accession>M2ANU4</accession>
<comment type="caution">
    <text evidence="2">The sequence shown here is derived from an EMBL/GenBank/DDBJ whole genome shotgun (WGS) entry which is preliminary data.</text>
</comment>
<keyword evidence="3" id="KW-1185">Reference proteome</keyword>
<dbReference type="EMBL" id="ANMO01000026">
    <property type="protein sequence ID" value="EMB18795.1"/>
    <property type="molecule type" value="Genomic_DNA"/>
</dbReference>
<proteinExistence type="predicted"/>
<evidence type="ECO:0000313" key="3">
    <source>
        <dbReference type="Proteomes" id="UP000011529"/>
    </source>
</evidence>
<protein>
    <submittedName>
        <fullName evidence="2">Uncharacterized protein</fullName>
    </submittedName>
</protein>
<gene>
    <name evidence="2" type="ORF">RE6C_00474</name>
</gene>